<comment type="caution">
    <text evidence="1">The sequence shown here is derived from an EMBL/GenBank/DDBJ whole genome shotgun (WGS) entry which is preliminary data.</text>
</comment>
<dbReference type="EMBL" id="JARIHO010000088">
    <property type="protein sequence ID" value="KAJ7307658.1"/>
    <property type="molecule type" value="Genomic_DNA"/>
</dbReference>
<dbReference type="Proteomes" id="UP001218218">
    <property type="component" value="Unassembled WGS sequence"/>
</dbReference>
<evidence type="ECO:0000313" key="2">
    <source>
        <dbReference type="Proteomes" id="UP001218218"/>
    </source>
</evidence>
<name>A0AAD7EBA8_9AGAR</name>
<protein>
    <submittedName>
        <fullName evidence="1">Uncharacterized protein</fullName>
    </submittedName>
</protein>
<reference evidence="1" key="1">
    <citation type="submission" date="2023-03" db="EMBL/GenBank/DDBJ databases">
        <title>Massive genome expansion in bonnet fungi (Mycena s.s.) driven by repeated elements and novel gene families across ecological guilds.</title>
        <authorList>
            <consortium name="Lawrence Berkeley National Laboratory"/>
            <person name="Harder C.B."/>
            <person name="Miyauchi S."/>
            <person name="Viragh M."/>
            <person name="Kuo A."/>
            <person name="Thoen E."/>
            <person name="Andreopoulos B."/>
            <person name="Lu D."/>
            <person name="Skrede I."/>
            <person name="Drula E."/>
            <person name="Henrissat B."/>
            <person name="Morin E."/>
            <person name="Kohler A."/>
            <person name="Barry K."/>
            <person name="LaButti K."/>
            <person name="Morin E."/>
            <person name="Salamov A."/>
            <person name="Lipzen A."/>
            <person name="Mereny Z."/>
            <person name="Hegedus B."/>
            <person name="Baldrian P."/>
            <person name="Stursova M."/>
            <person name="Weitz H."/>
            <person name="Taylor A."/>
            <person name="Grigoriev I.V."/>
            <person name="Nagy L.G."/>
            <person name="Martin F."/>
            <person name="Kauserud H."/>
        </authorList>
    </citation>
    <scope>NUCLEOTIDE SEQUENCE</scope>
    <source>
        <strain evidence="1">CBHHK002</strain>
    </source>
</reference>
<organism evidence="1 2">
    <name type="scientific">Mycena albidolilacea</name>
    <dbReference type="NCBI Taxonomy" id="1033008"/>
    <lineage>
        <taxon>Eukaryota</taxon>
        <taxon>Fungi</taxon>
        <taxon>Dikarya</taxon>
        <taxon>Basidiomycota</taxon>
        <taxon>Agaricomycotina</taxon>
        <taxon>Agaricomycetes</taxon>
        <taxon>Agaricomycetidae</taxon>
        <taxon>Agaricales</taxon>
        <taxon>Marasmiineae</taxon>
        <taxon>Mycenaceae</taxon>
        <taxon>Mycena</taxon>
    </lineage>
</organism>
<evidence type="ECO:0000313" key="1">
    <source>
        <dbReference type="EMBL" id="KAJ7307658.1"/>
    </source>
</evidence>
<proteinExistence type="predicted"/>
<dbReference type="AlphaFoldDB" id="A0AAD7EBA8"/>
<keyword evidence="2" id="KW-1185">Reference proteome</keyword>
<gene>
    <name evidence="1" type="ORF">DFH08DRAFT_975481</name>
</gene>
<accession>A0AAD7EBA8</accession>
<sequence>MHDFNQLTIKAENLRRSGANIRECDEICDAVGSQSSARQRRRLGQALGAGNTTASYETLASV</sequence>